<dbReference type="SMART" id="SM00360">
    <property type="entry name" value="RRM"/>
    <property type="match status" value="1"/>
</dbReference>
<proteinExistence type="predicted"/>
<dbReference type="InterPro" id="IPR012677">
    <property type="entry name" value="Nucleotide-bd_a/b_plait_sf"/>
</dbReference>
<evidence type="ECO:0000313" key="4">
    <source>
        <dbReference type="EMBL" id="KAF4725516.1"/>
    </source>
</evidence>
<dbReference type="EMBL" id="JABANO010022229">
    <property type="protein sequence ID" value="KAF4725516.1"/>
    <property type="molecule type" value="Genomic_DNA"/>
</dbReference>
<dbReference type="GO" id="GO:0003723">
    <property type="term" value="F:RNA binding"/>
    <property type="evidence" value="ECO:0007669"/>
    <property type="project" value="UniProtKB-UniRule"/>
</dbReference>
<dbReference type="Gene3D" id="3.30.70.330">
    <property type="match status" value="1"/>
</dbReference>
<evidence type="ECO:0000256" key="2">
    <source>
        <dbReference type="SAM" id="MobiDB-lite"/>
    </source>
</evidence>
<dbReference type="PROSITE" id="PS50102">
    <property type="entry name" value="RRM"/>
    <property type="match status" value="1"/>
</dbReference>
<keyword evidence="5" id="KW-1185">Reference proteome</keyword>
<feature type="region of interest" description="Disordered" evidence="2">
    <location>
        <begin position="97"/>
        <end position="118"/>
    </location>
</feature>
<feature type="domain" description="RRM" evidence="3">
    <location>
        <begin position="60"/>
        <end position="161"/>
    </location>
</feature>
<dbReference type="AlphaFoldDB" id="A0A7J6RYU8"/>
<evidence type="ECO:0000259" key="3">
    <source>
        <dbReference type="PROSITE" id="PS50102"/>
    </source>
</evidence>
<comment type="caution">
    <text evidence="4">The sequence shown here is derived from an EMBL/GenBank/DDBJ whole genome shotgun (WGS) entry which is preliminary data.</text>
</comment>
<reference evidence="4 5" key="1">
    <citation type="submission" date="2020-04" db="EMBL/GenBank/DDBJ databases">
        <title>Perkinsus olseni comparative genomics.</title>
        <authorList>
            <person name="Bogema D.R."/>
        </authorList>
    </citation>
    <scope>NUCLEOTIDE SEQUENCE [LARGE SCALE GENOMIC DNA]</scope>
    <source>
        <strain evidence="4 5">ATCC PRA-207</strain>
    </source>
</reference>
<feature type="non-terminal residue" evidence="4">
    <location>
        <position position="174"/>
    </location>
</feature>
<organism evidence="4 5">
    <name type="scientific">Perkinsus olseni</name>
    <name type="common">Perkinsus atlanticus</name>
    <dbReference type="NCBI Taxonomy" id="32597"/>
    <lineage>
        <taxon>Eukaryota</taxon>
        <taxon>Sar</taxon>
        <taxon>Alveolata</taxon>
        <taxon>Perkinsozoa</taxon>
        <taxon>Perkinsea</taxon>
        <taxon>Perkinsida</taxon>
        <taxon>Perkinsidae</taxon>
        <taxon>Perkinsus</taxon>
    </lineage>
</organism>
<protein>
    <recommendedName>
        <fullName evidence="3">RRM domain-containing protein</fullName>
    </recommendedName>
</protein>
<dbReference type="InterPro" id="IPR035979">
    <property type="entry name" value="RBD_domain_sf"/>
</dbReference>
<sequence length="174" mass="19375">MSSPPNSDANTPSLDQNVKRRRRRRGQQDQYPIRQYTPTTPMLPREGVSTGPSPIGLRLTRIYVGNLPQHMRKEDALIGFFSRYGDIAKVNIATGRGVNNNNRQQQQQPPPSSTSPRNQQRVLNYGFIQYLNGSSADAAVLDVKGRREAGLERLRVGYAKTKPGVDDIQGDVDA</sequence>
<dbReference type="SUPFAM" id="SSF54928">
    <property type="entry name" value="RNA-binding domain, RBD"/>
    <property type="match status" value="1"/>
</dbReference>
<dbReference type="Proteomes" id="UP000553632">
    <property type="component" value="Unassembled WGS sequence"/>
</dbReference>
<accession>A0A7J6RYU8</accession>
<evidence type="ECO:0000313" key="5">
    <source>
        <dbReference type="Proteomes" id="UP000553632"/>
    </source>
</evidence>
<feature type="compositionally biased region" description="Polar residues" evidence="2">
    <location>
        <begin position="1"/>
        <end position="16"/>
    </location>
</feature>
<feature type="region of interest" description="Disordered" evidence="2">
    <location>
        <begin position="1"/>
        <end position="55"/>
    </location>
</feature>
<evidence type="ECO:0000256" key="1">
    <source>
        <dbReference type="PROSITE-ProRule" id="PRU00176"/>
    </source>
</evidence>
<gene>
    <name evidence="4" type="ORF">FOZ63_010983</name>
</gene>
<keyword evidence="1" id="KW-0694">RNA-binding</keyword>
<name>A0A7J6RYU8_PEROL</name>
<dbReference type="InterPro" id="IPR000504">
    <property type="entry name" value="RRM_dom"/>
</dbReference>